<gene>
    <name evidence="2" type="ORF">CDN99_25555</name>
</gene>
<dbReference type="Proteomes" id="UP000197468">
    <property type="component" value="Unassembled WGS sequence"/>
</dbReference>
<keyword evidence="3" id="KW-1185">Reference proteome</keyword>
<feature type="compositionally biased region" description="Pro residues" evidence="1">
    <location>
        <begin position="78"/>
        <end position="98"/>
    </location>
</feature>
<comment type="caution">
    <text evidence="2">The sequence shown here is derived from an EMBL/GenBank/DDBJ whole genome shotgun (WGS) entry which is preliminary data.</text>
</comment>
<reference evidence="2 3" key="1">
    <citation type="journal article" date="2008" name="Int. J. Syst. Evol. Microbiol.">
        <title>Description of Roseateles aquatilis sp. nov. and Roseateles terrae sp. nov., in the class Betaproteobacteria, and emended description of the genus Roseateles.</title>
        <authorList>
            <person name="Gomila M."/>
            <person name="Bowien B."/>
            <person name="Falsen E."/>
            <person name="Moore E.R."/>
            <person name="Lalucat J."/>
        </authorList>
    </citation>
    <scope>NUCLEOTIDE SEQUENCE [LARGE SCALE GENOMIC DNA]</scope>
    <source>
        <strain evidence="2 3">CCUG 48205</strain>
    </source>
</reference>
<evidence type="ECO:0000313" key="3">
    <source>
        <dbReference type="Proteomes" id="UP000197468"/>
    </source>
</evidence>
<feature type="region of interest" description="Disordered" evidence="1">
    <location>
        <begin position="78"/>
        <end position="110"/>
    </location>
</feature>
<dbReference type="RefSeq" id="WP_088388143.1">
    <property type="nucleotide sequence ID" value="NZ_NIOF01000019.1"/>
</dbReference>
<organism evidence="2 3">
    <name type="scientific">Roseateles aquatilis</name>
    <dbReference type="NCBI Taxonomy" id="431061"/>
    <lineage>
        <taxon>Bacteria</taxon>
        <taxon>Pseudomonadati</taxon>
        <taxon>Pseudomonadota</taxon>
        <taxon>Betaproteobacteria</taxon>
        <taxon>Burkholderiales</taxon>
        <taxon>Sphaerotilaceae</taxon>
        <taxon>Roseateles</taxon>
    </lineage>
</organism>
<accession>A0A246IUD9</accession>
<name>A0A246IUD9_9BURK</name>
<dbReference type="EMBL" id="NIOF01000019">
    <property type="protein sequence ID" value="OWQ83835.1"/>
    <property type="molecule type" value="Genomic_DNA"/>
</dbReference>
<proteinExistence type="predicted"/>
<sequence length="110" mass="11287">MAARETIRVVVCPLCGGGADMRLSGNGLAYLAMDCCKAQLFTRGPESDELCRDLPDVPAQPLPAPPPQIAPVAALQLPPAPATTPPIPKAPAPAPAPAKPRMGWGAFPNA</sequence>
<evidence type="ECO:0000256" key="1">
    <source>
        <dbReference type="SAM" id="MobiDB-lite"/>
    </source>
</evidence>
<dbReference type="AlphaFoldDB" id="A0A246IUD9"/>
<protein>
    <submittedName>
        <fullName evidence="2">Uncharacterized protein</fullName>
    </submittedName>
</protein>
<evidence type="ECO:0000313" key="2">
    <source>
        <dbReference type="EMBL" id="OWQ83835.1"/>
    </source>
</evidence>